<dbReference type="EMBL" id="PTQR01000080">
    <property type="protein sequence ID" value="TKX21557.1"/>
    <property type="molecule type" value="Genomic_DNA"/>
</dbReference>
<dbReference type="AlphaFoldDB" id="A0A4U7B2K8"/>
<reference evidence="1 2" key="1">
    <citation type="submission" date="2018-02" db="EMBL/GenBank/DDBJ databases">
        <title>Draft genome sequences of Elsinoe sp., causing black scab on jojoba.</title>
        <authorList>
            <person name="Stodart B."/>
            <person name="Jeffress S."/>
            <person name="Ash G."/>
            <person name="Arun Chinnappa K."/>
        </authorList>
    </citation>
    <scope>NUCLEOTIDE SEQUENCE [LARGE SCALE GENOMIC DNA]</scope>
    <source>
        <strain evidence="1 2">Hillstone_2</strain>
    </source>
</reference>
<proteinExistence type="predicted"/>
<comment type="caution">
    <text evidence="1">The sequence shown here is derived from an EMBL/GenBank/DDBJ whole genome shotgun (WGS) entry which is preliminary data.</text>
</comment>
<dbReference type="Proteomes" id="UP000308133">
    <property type="component" value="Unassembled WGS sequence"/>
</dbReference>
<gene>
    <name evidence="1" type="ORF">C1H76_6053</name>
</gene>
<organism evidence="1 2">
    <name type="scientific">Elsinoe australis</name>
    <dbReference type="NCBI Taxonomy" id="40998"/>
    <lineage>
        <taxon>Eukaryota</taxon>
        <taxon>Fungi</taxon>
        <taxon>Dikarya</taxon>
        <taxon>Ascomycota</taxon>
        <taxon>Pezizomycotina</taxon>
        <taxon>Dothideomycetes</taxon>
        <taxon>Dothideomycetidae</taxon>
        <taxon>Myriangiales</taxon>
        <taxon>Elsinoaceae</taxon>
        <taxon>Elsinoe</taxon>
    </lineage>
</organism>
<evidence type="ECO:0000313" key="1">
    <source>
        <dbReference type="EMBL" id="TKX21557.1"/>
    </source>
</evidence>
<accession>A0A4U7B2K8</accession>
<name>A0A4U7B2K8_9PEZI</name>
<protein>
    <submittedName>
        <fullName evidence="1">Uncharacterized protein</fullName>
    </submittedName>
</protein>
<evidence type="ECO:0000313" key="2">
    <source>
        <dbReference type="Proteomes" id="UP000308133"/>
    </source>
</evidence>
<sequence>MDSFMVPDSDICLGIPVPQFVQDLLPDIPSPPESSVDDEIRSAIEVFGRGDERTTSDQIVKACELAQGYDDLVILLQQPVASHNYSKPFAEFVYASPTLKAVDEALRFVTKGRRSINNTSVLDAFMFKTWQREEEGDFKRHELSMKLKALERALDEQLAMGPTGSSSVGPSEAHPSELAGECVDKLKSALRVISAGRDLLCSEPDVPKDPDRSHSAISDDIGLKTVVQKVVLEGMVSLKGLVTSISTLIETLEDQSEMLRTPTMRGSRTGQRTPTAIRDSAALTSADNAVMRVMSLRRQLAQIAIGNIIEVEATAPKSEESRISFKKKTRG</sequence>